<evidence type="ECO:0000313" key="2">
    <source>
        <dbReference type="EMBL" id="GAA2909227.1"/>
    </source>
</evidence>
<name>A0ABN3WD25_STRTU</name>
<evidence type="ECO:0000259" key="1">
    <source>
        <dbReference type="Pfam" id="PF19631"/>
    </source>
</evidence>
<gene>
    <name evidence="2" type="ORF">GCM10020221_01620</name>
</gene>
<comment type="caution">
    <text evidence="2">The sequence shown here is derived from an EMBL/GenBank/DDBJ whole genome shotgun (WGS) entry which is preliminary data.</text>
</comment>
<evidence type="ECO:0000313" key="3">
    <source>
        <dbReference type="Proteomes" id="UP001501102"/>
    </source>
</evidence>
<accession>A0ABN3WD25</accession>
<sequence length="135" mass="14819">MACHRRRDLRPARFGTKAPHFHEYAPGHHPHTHCELRGLMADESFFEGIELAEAVEAIRTGLTGAATAGEGQELGFDVGEITMEFGIEMRKDVHGSGRVRAWVVEAGADASPRLLPRTHKVTFTLTPKDMRTGGS</sequence>
<organism evidence="2 3">
    <name type="scientific">Streptomyces thioluteus</name>
    <dbReference type="NCBI Taxonomy" id="66431"/>
    <lineage>
        <taxon>Bacteria</taxon>
        <taxon>Bacillati</taxon>
        <taxon>Actinomycetota</taxon>
        <taxon>Actinomycetes</taxon>
        <taxon>Kitasatosporales</taxon>
        <taxon>Streptomycetaceae</taxon>
        <taxon>Streptomyces</taxon>
    </lineage>
</organism>
<reference evidence="2 3" key="1">
    <citation type="journal article" date="2019" name="Int. J. Syst. Evol. Microbiol.">
        <title>The Global Catalogue of Microorganisms (GCM) 10K type strain sequencing project: providing services to taxonomists for standard genome sequencing and annotation.</title>
        <authorList>
            <consortium name="The Broad Institute Genomics Platform"/>
            <consortium name="The Broad Institute Genome Sequencing Center for Infectious Disease"/>
            <person name="Wu L."/>
            <person name="Ma J."/>
        </authorList>
    </citation>
    <scope>NUCLEOTIDE SEQUENCE [LARGE SCALE GENOMIC DNA]</scope>
    <source>
        <strain evidence="2 3">JCM 4087</strain>
    </source>
</reference>
<feature type="domain" description="Trypsin-co-occurring" evidence="1">
    <location>
        <begin position="49"/>
        <end position="127"/>
    </location>
</feature>
<keyword evidence="3" id="KW-1185">Reference proteome</keyword>
<dbReference type="Proteomes" id="UP001501102">
    <property type="component" value="Unassembled WGS sequence"/>
</dbReference>
<proteinExistence type="predicted"/>
<dbReference type="InterPro" id="IPR045608">
    <property type="entry name" value="Trypco2"/>
</dbReference>
<dbReference type="EMBL" id="BAAAXZ010000005">
    <property type="protein sequence ID" value="GAA2909227.1"/>
    <property type="molecule type" value="Genomic_DNA"/>
</dbReference>
<dbReference type="Pfam" id="PF19631">
    <property type="entry name" value="Trypco2"/>
    <property type="match status" value="1"/>
</dbReference>
<protein>
    <recommendedName>
        <fullName evidence="1">Trypsin-co-occurring domain-containing protein</fullName>
    </recommendedName>
</protein>